<evidence type="ECO:0000313" key="11">
    <source>
        <dbReference type="RefSeq" id="XP_008476556.1"/>
    </source>
</evidence>
<name>A0A1S3D8J6_DIACI</name>
<dbReference type="GO" id="GO:0005739">
    <property type="term" value="C:mitochondrion"/>
    <property type="evidence" value="ECO:0007669"/>
    <property type="project" value="TreeGrafter"/>
</dbReference>
<feature type="domain" description="OBG-type G" evidence="8">
    <location>
        <begin position="158"/>
        <end position="372"/>
    </location>
</feature>
<dbReference type="InterPro" id="IPR031167">
    <property type="entry name" value="G_OBG"/>
</dbReference>
<feature type="domain" description="Obg" evidence="9">
    <location>
        <begin position="22"/>
        <end position="157"/>
    </location>
</feature>
<dbReference type="KEGG" id="dci:103513498"/>
<dbReference type="InterPro" id="IPR006073">
    <property type="entry name" value="GTP-bd"/>
</dbReference>
<dbReference type="PROSITE" id="PS51883">
    <property type="entry name" value="OBG"/>
    <property type="match status" value="1"/>
</dbReference>
<accession>A0A1S3D8J6</accession>
<keyword evidence="3" id="KW-0690">Ribosome biogenesis</keyword>
<organism evidence="10 11">
    <name type="scientific">Diaphorina citri</name>
    <name type="common">Asian citrus psyllid</name>
    <dbReference type="NCBI Taxonomy" id="121845"/>
    <lineage>
        <taxon>Eukaryota</taxon>
        <taxon>Metazoa</taxon>
        <taxon>Ecdysozoa</taxon>
        <taxon>Arthropoda</taxon>
        <taxon>Hexapoda</taxon>
        <taxon>Insecta</taxon>
        <taxon>Pterygota</taxon>
        <taxon>Neoptera</taxon>
        <taxon>Paraneoptera</taxon>
        <taxon>Hemiptera</taxon>
        <taxon>Sternorrhyncha</taxon>
        <taxon>Psylloidea</taxon>
        <taxon>Psyllidae</taxon>
        <taxon>Diaphorininae</taxon>
        <taxon>Diaphorina</taxon>
    </lineage>
</organism>
<evidence type="ECO:0000256" key="6">
    <source>
        <dbReference type="ARBA" id="ARBA00023242"/>
    </source>
</evidence>
<sequence length="387" mass="42444">MVQLSVCKLCKTLSEKSIFTKSRFLDSLSLYVKGGSGGNGQPKYGGLGGRGGNVVCKVKAGASLESVKKQFKGVRITAASGDNSLVHRLAGRNGEDKILELPVGITAYADGGTKLGELNTEEDSIIIAHGGAGGNAQNGWLGRKGEELAVRLELKLIADIGLVGFPNAGKSTFLKAISRARPKIASYPFTTIKPNVGVITFDDFRKMSVADLPGLIEGAHRNLGMGHQFLRHVERTKLIAMIVDVNGFQLGLKHPKRSCVETVLLLNKELELYKMNLLEKPIILLVNKMDVEGAQEIYDGIRDTLHNLKDHIHKYPEEFQPEKVIKFQSILPISAKTNSTDVNDAKLKIRSILDLLAEEEQEMVDRELELVKKLKSSLREHQGEMII</sequence>
<dbReference type="OrthoDB" id="347018at2759"/>
<dbReference type="AlphaFoldDB" id="A0A1S3D8J6"/>
<keyword evidence="4" id="KW-0547">Nucleotide-binding</keyword>
<keyword evidence="10" id="KW-1185">Reference proteome</keyword>
<evidence type="ECO:0000256" key="7">
    <source>
        <dbReference type="SAM" id="Coils"/>
    </source>
</evidence>
<evidence type="ECO:0000256" key="5">
    <source>
        <dbReference type="ARBA" id="ARBA00023134"/>
    </source>
</evidence>
<feature type="coiled-coil region" evidence="7">
    <location>
        <begin position="342"/>
        <end position="384"/>
    </location>
</feature>
<proteinExistence type="inferred from homology"/>
<dbReference type="SUPFAM" id="SSF52540">
    <property type="entry name" value="P-loop containing nucleoside triphosphate hydrolases"/>
    <property type="match status" value="1"/>
</dbReference>
<dbReference type="GO" id="GO:0005730">
    <property type="term" value="C:nucleolus"/>
    <property type="evidence" value="ECO:0007669"/>
    <property type="project" value="UniProtKB-SubCell"/>
</dbReference>
<dbReference type="CDD" id="cd01898">
    <property type="entry name" value="Obg"/>
    <property type="match status" value="1"/>
</dbReference>
<dbReference type="Gene3D" id="2.70.210.12">
    <property type="entry name" value="GTP1/OBG domain"/>
    <property type="match status" value="1"/>
</dbReference>
<dbReference type="InterPro" id="IPR036726">
    <property type="entry name" value="GTP1_OBG_dom_sf"/>
</dbReference>
<dbReference type="Gene3D" id="3.40.50.300">
    <property type="entry name" value="P-loop containing nucleotide triphosphate hydrolases"/>
    <property type="match status" value="1"/>
</dbReference>
<dbReference type="GeneID" id="103513498"/>
<dbReference type="OMA" id="VFMVDIF"/>
<gene>
    <name evidence="11" type="primary">LOC103513498</name>
</gene>
<dbReference type="InterPro" id="IPR014100">
    <property type="entry name" value="GTP-bd_Obg/CgtA"/>
</dbReference>
<dbReference type="PRINTS" id="PR00326">
    <property type="entry name" value="GTP1OBG"/>
</dbReference>
<evidence type="ECO:0000313" key="10">
    <source>
        <dbReference type="Proteomes" id="UP000079169"/>
    </source>
</evidence>
<keyword evidence="7" id="KW-0175">Coiled coil</keyword>
<dbReference type="GO" id="GO:0000287">
    <property type="term" value="F:magnesium ion binding"/>
    <property type="evidence" value="ECO:0007669"/>
    <property type="project" value="InterPro"/>
</dbReference>
<dbReference type="SUPFAM" id="SSF82051">
    <property type="entry name" value="Obg GTP-binding protein N-terminal domain"/>
    <property type="match status" value="1"/>
</dbReference>
<dbReference type="InterPro" id="IPR027417">
    <property type="entry name" value="P-loop_NTPase"/>
</dbReference>
<keyword evidence="5" id="KW-0342">GTP-binding</keyword>
<evidence type="ECO:0000256" key="3">
    <source>
        <dbReference type="ARBA" id="ARBA00022517"/>
    </source>
</evidence>
<evidence type="ECO:0000256" key="2">
    <source>
        <dbReference type="ARBA" id="ARBA00007699"/>
    </source>
</evidence>
<evidence type="ECO:0000256" key="4">
    <source>
        <dbReference type="ARBA" id="ARBA00022741"/>
    </source>
</evidence>
<dbReference type="RefSeq" id="XP_008476556.1">
    <property type="nucleotide sequence ID" value="XM_008478334.2"/>
</dbReference>
<reference evidence="11" key="1">
    <citation type="submission" date="2025-08" db="UniProtKB">
        <authorList>
            <consortium name="RefSeq"/>
        </authorList>
    </citation>
    <scope>IDENTIFICATION</scope>
</reference>
<comment type="similarity">
    <text evidence="2">Belongs to the TRAFAC class OBG-HflX-like GTPase superfamily. OBG GTPase family.</text>
</comment>
<dbReference type="GO" id="GO:0042254">
    <property type="term" value="P:ribosome biogenesis"/>
    <property type="evidence" value="ECO:0007669"/>
    <property type="project" value="UniProtKB-UniRule"/>
</dbReference>
<dbReference type="PANTHER" id="PTHR11702">
    <property type="entry name" value="DEVELOPMENTALLY REGULATED GTP-BINDING PROTEIN-RELATED"/>
    <property type="match status" value="1"/>
</dbReference>
<evidence type="ECO:0000259" key="8">
    <source>
        <dbReference type="PROSITE" id="PS51710"/>
    </source>
</evidence>
<dbReference type="GO" id="GO:0005525">
    <property type="term" value="F:GTP binding"/>
    <property type="evidence" value="ECO:0007669"/>
    <property type="project" value="UniProtKB-KW"/>
</dbReference>
<evidence type="ECO:0000259" key="9">
    <source>
        <dbReference type="PROSITE" id="PS51883"/>
    </source>
</evidence>
<keyword evidence="6" id="KW-0539">Nucleus</keyword>
<dbReference type="InterPro" id="IPR006169">
    <property type="entry name" value="GTP1_OBG_dom"/>
</dbReference>
<dbReference type="Pfam" id="PF01018">
    <property type="entry name" value="GTP1_OBG"/>
    <property type="match status" value="1"/>
</dbReference>
<dbReference type="Pfam" id="PF01926">
    <property type="entry name" value="MMR_HSR1"/>
    <property type="match status" value="1"/>
</dbReference>
<dbReference type="Proteomes" id="UP000079169">
    <property type="component" value="Unplaced"/>
</dbReference>
<evidence type="ECO:0000256" key="1">
    <source>
        <dbReference type="ARBA" id="ARBA00004604"/>
    </source>
</evidence>
<dbReference type="InterPro" id="IPR045086">
    <property type="entry name" value="OBG_GTPase"/>
</dbReference>
<dbReference type="PANTHER" id="PTHR11702:SF43">
    <property type="entry name" value="GTP-BINDING PROTEIN 10"/>
    <property type="match status" value="1"/>
</dbReference>
<dbReference type="PROSITE" id="PS51710">
    <property type="entry name" value="G_OBG"/>
    <property type="match status" value="1"/>
</dbReference>
<protein>
    <submittedName>
        <fullName evidence="11">GTP-binding protein 10 homolog isoform X1</fullName>
    </submittedName>
</protein>
<dbReference type="PIRSF" id="PIRSF002401">
    <property type="entry name" value="GTP_bd_Obg/CgtA"/>
    <property type="match status" value="1"/>
</dbReference>
<dbReference type="GO" id="GO:0003924">
    <property type="term" value="F:GTPase activity"/>
    <property type="evidence" value="ECO:0007669"/>
    <property type="project" value="InterPro"/>
</dbReference>
<comment type="subcellular location">
    <subcellularLocation>
        <location evidence="1">Nucleus</location>
        <location evidence="1">Nucleolus</location>
    </subcellularLocation>
</comment>